<dbReference type="Gene3D" id="3.30.70.1280">
    <property type="entry name" value="SP0830-like domains"/>
    <property type="match status" value="1"/>
</dbReference>
<protein>
    <recommendedName>
        <fullName evidence="3">DUF1697 domain-containing protein</fullName>
    </recommendedName>
</protein>
<dbReference type="InterPro" id="IPR012545">
    <property type="entry name" value="DUF1697"/>
</dbReference>
<dbReference type="PANTHER" id="PTHR36439:SF1">
    <property type="entry name" value="DUF1697 DOMAIN-CONTAINING PROTEIN"/>
    <property type="match status" value="1"/>
</dbReference>
<keyword evidence="2" id="KW-1185">Reference proteome</keyword>
<evidence type="ECO:0000313" key="2">
    <source>
        <dbReference type="Proteomes" id="UP000494119"/>
    </source>
</evidence>
<sequence length="170" mass="18048">MPTYIALLRAVNVGGTGKLPMADLRAMCEALGFTSVRTYIASGNVVFQSRLAAASVKKQLERSLEDYAGKPVGVLLRTAAEMAAVLAANPFASEPPERTLAIFLDTAPSADALEKASGQGTELIALGTREIYVYYQDGIARSKLKIPAAKNGTARNMNTVATLAQWAAER</sequence>
<name>A0A6J5GKL3_9BURK</name>
<dbReference type="AlphaFoldDB" id="A0A6J5GKL3"/>
<organism evidence="1 2">
    <name type="scientific">Paraburkholderia caffeinitolerans</name>
    <dbReference type="NCBI Taxonomy" id="1723730"/>
    <lineage>
        <taxon>Bacteria</taxon>
        <taxon>Pseudomonadati</taxon>
        <taxon>Pseudomonadota</taxon>
        <taxon>Betaproteobacteria</taxon>
        <taxon>Burkholderiales</taxon>
        <taxon>Burkholderiaceae</taxon>
        <taxon>Paraburkholderia</taxon>
    </lineage>
</organism>
<dbReference type="PIRSF" id="PIRSF008502">
    <property type="entry name" value="UCP008502"/>
    <property type="match status" value="1"/>
</dbReference>
<evidence type="ECO:0000313" key="1">
    <source>
        <dbReference type="EMBL" id="CAB3801922.1"/>
    </source>
</evidence>
<dbReference type="Proteomes" id="UP000494119">
    <property type="component" value="Unassembled WGS sequence"/>
</dbReference>
<accession>A0A6J5GKL3</accession>
<gene>
    <name evidence="1" type="ORF">LMG28688_05465</name>
</gene>
<dbReference type="Pfam" id="PF08002">
    <property type="entry name" value="DUF1697"/>
    <property type="match status" value="1"/>
</dbReference>
<dbReference type="EMBL" id="CADIKL010000036">
    <property type="protein sequence ID" value="CAB3801922.1"/>
    <property type="molecule type" value="Genomic_DNA"/>
</dbReference>
<proteinExistence type="predicted"/>
<dbReference type="SUPFAM" id="SSF160379">
    <property type="entry name" value="SP0830-like"/>
    <property type="match status" value="1"/>
</dbReference>
<reference evidence="1 2" key="1">
    <citation type="submission" date="2020-04" db="EMBL/GenBank/DDBJ databases">
        <authorList>
            <person name="De Canck E."/>
        </authorList>
    </citation>
    <scope>NUCLEOTIDE SEQUENCE [LARGE SCALE GENOMIC DNA]</scope>
    <source>
        <strain evidence="1 2">LMG 28688</strain>
    </source>
</reference>
<dbReference type="PANTHER" id="PTHR36439">
    <property type="entry name" value="BLL4334 PROTEIN"/>
    <property type="match status" value="1"/>
</dbReference>
<dbReference type="RefSeq" id="WP_129563868.1">
    <property type="nucleotide sequence ID" value="NZ_CADIKL010000036.1"/>
</dbReference>
<evidence type="ECO:0008006" key="3">
    <source>
        <dbReference type="Google" id="ProtNLM"/>
    </source>
</evidence>